<reference evidence="8" key="1">
    <citation type="journal article" date="2018" name="Mol. Biol. Evol.">
        <title>Broad Genomic Sampling Reveals a Smut Pathogenic Ancestry of the Fungal Clade Ustilaginomycotina.</title>
        <authorList>
            <person name="Kijpornyongpan T."/>
            <person name="Mondo S.J."/>
            <person name="Barry K."/>
            <person name="Sandor L."/>
            <person name="Lee J."/>
            <person name="Lipzen A."/>
            <person name="Pangilinan J."/>
            <person name="LaButti K."/>
            <person name="Hainaut M."/>
            <person name="Henrissat B."/>
            <person name="Grigoriev I.V."/>
            <person name="Spatafora J.W."/>
            <person name="Aime M.C."/>
        </authorList>
    </citation>
    <scope>NUCLEOTIDE SEQUENCE [LARGE SCALE GENOMIC DNA]</scope>
    <source>
        <strain evidence="8">MCA 4198</strain>
    </source>
</reference>
<keyword evidence="2 5" id="KW-0808">Transferase</keyword>
<feature type="region of interest" description="Disordered" evidence="6">
    <location>
        <begin position="380"/>
        <end position="410"/>
    </location>
</feature>
<dbReference type="STRING" id="215250.A0A316YP08"/>
<dbReference type="InParanoid" id="A0A316YP08"/>
<name>A0A316YP08_9BASI</name>
<gene>
    <name evidence="8" type="ORF">FA10DRAFT_267200</name>
</gene>
<evidence type="ECO:0000313" key="8">
    <source>
        <dbReference type="EMBL" id="PWN90766.1"/>
    </source>
</evidence>
<dbReference type="PANTHER" id="PTHR22589">
    <property type="entry name" value="CARNITINE O-ACYLTRANSFERASE"/>
    <property type="match status" value="1"/>
</dbReference>
<dbReference type="GO" id="GO:0016746">
    <property type="term" value="F:acyltransferase activity"/>
    <property type="evidence" value="ECO:0007669"/>
    <property type="project" value="UniProtKB-KW"/>
</dbReference>
<accession>A0A316YP08</accession>
<dbReference type="OrthoDB" id="240216at2759"/>
<dbReference type="PROSITE" id="PS00440">
    <property type="entry name" value="ACYLTRANSF_C_2"/>
    <property type="match status" value="1"/>
</dbReference>
<sequence length="758" mass="83087">MIVASLARRSIHSSRPRPLATLSSTYAASSSLFSSTRRPFGTSAPTMFALTPFRGAPGAVQPKTFSRQGELHRLPIPQLNDTFERYLTTLEPLLRQAEEFGELDAGKTAAEELDKRRAWAREALKPGSLVNRLQQRLIDVDRTTPNNWLDDRFWLQKAYHEWRVPLLVNSNWWLMCRADPDTPAAALEQPGAQAEKSGTRMPAAKADVALGANSWQAYEHGLRRATWLIHRMLEFKRRLDTQDIVPDASRAGAFCMHQYTRVFGVTRIPAIPHDWNTASVHPAKSKHITVICRNNFYHVDVLAEDGTGLPLEDIERALYEIVADARKADGPAVGVLTSDGRDEWARAREHLLTSPTNAASMRSIEDSLFNVSLDSDVLTLPSDHAGAPHSATPDSVDAHARNTSGAGRGGHNRWFDKAMSLVVEPNGRAGLMGEHSPCDALIPSIVIDFCLGVPSPKPHEAFPSVPQTAEKGSGKGVKWSKLAWELDAQTEANIASASEAARKIAAGSDIGMLWYDEYGAEWIKKVGKQSPDAYLQLVLQVAFANVKGRQSPTYETASTRLYRHGRTDVIRSFSKEAYEFVKGLRDGLSTKELYPLLSKATQAHNAQTRSSSMGKGIDRHLTGLRLVYDSQEDGPVPESEEKHVDSWKGAQLLFNDPLLAQSQTWKLSTSGLSAGDRFAGTGFGAGYPDGYGINYLAGNNLLKFGIESKHPDQGGESGPNPTKTLATAIVDALRVMREICEKEAPAVAEAEAKKAGKL</sequence>
<feature type="active site" description="Proton acceptor" evidence="4">
    <location>
        <position position="435"/>
    </location>
</feature>
<dbReference type="Gene3D" id="3.30.559.70">
    <property type="entry name" value="Choline/Carnitine o-acyltransferase, domain 2"/>
    <property type="match status" value="1"/>
</dbReference>
<dbReference type="Pfam" id="PF00755">
    <property type="entry name" value="Carn_acyltransf"/>
    <property type="match status" value="1"/>
</dbReference>
<evidence type="ECO:0000259" key="7">
    <source>
        <dbReference type="Pfam" id="PF00755"/>
    </source>
</evidence>
<evidence type="ECO:0000256" key="3">
    <source>
        <dbReference type="ARBA" id="ARBA00023315"/>
    </source>
</evidence>
<dbReference type="InterPro" id="IPR000542">
    <property type="entry name" value="Carn_acyl_trans"/>
</dbReference>
<dbReference type="AlphaFoldDB" id="A0A316YP08"/>
<dbReference type="InterPro" id="IPR039551">
    <property type="entry name" value="Cho/carn_acyl_trans"/>
</dbReference>
<protein>
    <submittedName>
        <fullName evidence="8">Acyltransferase ChoActase/COT/CPT</fullName>
    </submittedName>
</protein>
<evidence type="ECO:0000256" key="2">
    <source>
        <dbReference type="ARBA" id="ARBA00022679"/>
    </source>
</evidence>
<dbReference type="SUPFAM" id="SSF52777">
    <property type="entry name" value="CoA-dependent acyltransferases"/>
    <property type="match status" value="2"/>
</dbReference>
<dbReference type="InterPro" id="IPR023213">
    <property type="entry name" value="CAT-like_dom_sf"/>
</dbReference>
<dbReference type="InterPro" id="IPR042231">
    <property type="entry name" value="Cho/carn_acyl_trans_2"/>
</dbReference>
<dbReference type="Gene3D" id="3.30.559.10">
    <property type="entry name" value="Chloramphenicol acetyltransferase-like domain"/>
    <property type="match status" value="1"/>
</dbReference>
<evidence type="ECO:0000256" key="4">
    <source>
        <dbReference type="PIRSR" id="PIRSR600542-1"/>
    </source>
</evidence>
<keyword evidence="3 5" id="KW-0012">Acyltransferase</keyword>
<proteinExistence type="inferred from homology"/>
<organism evidence="8 9">
    <name type="scientific">Acaromyces ingoldii</name>
    <dbReference type="NCBI Taxonomy" id="215250"/>
    <lineage>
        <taxon>Eukaryota</taxon>
        <taxon>Fungi</taxon>
        <taxon>Dikarya</taxon>
        <taxon>Basidiomycota</taxon>
        <taxon>Ustilaginomycotina</taxon>
        <taxon>Exobasidiomycetes</taxon>
        <taxon>Exobasidiales</taxon>
        <taxon>Cryptobasidiaceae</taxon>
        <taxon>Acaromyces</taxon>
    </lineage>
</organism>
<dbReference type="EMBL" id="KZ819636">
    <property type="protein sequence ID" value="PWN90766.1"/>
    <property type="molecule type" value="Genomic_DNA"/>
</dbReference>
<dbReference type="RefSeq" id="XP_025377964.1">
    <property type="nucleotide sequence ID" value="XM_025521814.1"/>
</dbReference>
<evidence type="ECO:0000256" key="6">
    <source>
        <dbReference type="SAM" id="MobiDB-lite"/>
    </source>
</evidence>
<dbReference type="Proteomes" id="UP000245768">
    <property type="component" value="Unassembled WGS sequence"/>
</dbReference>
<feature type="domain" description="Choline/carnitine acyltransferase" evidence="7">
    <location>
        <begin position="74"/>
        <end position="711"/>
    </location>
</feature>
<comment type="similarity">
    <text evidence="1 5">Belongs to the carnitine/choline acetyltransferase family.</text>
</comment>
<dbReference type="GeneID" id="37043730"/>
<dbReference type="PANTHER" id="PTHR22589:SF107">
    <property type="entry name" value="CHOLINE_CARNITINE ACYLTRANSFERASE DOMAIN-CONTAINING PROTEIN"/>
    <property type="match status" value="1"/>
</dbReference>
<evidence type="ECO:0000313" key="9">
    <source>
        <dbReference type="Proteomes" id="UP000245768"/>
    </source>
</evidence>
<evidence type="ECO:0000256" key="1">
    <source>
        <dbReference type="ARBA" id="ARBA00005232"/>
    </source>
</evidence>
<evidence type="ECO:0000256" key="5">
    <source>
        <dbReference type="RuleBase" id="RU003801"/>
    </source>
</evidence>
<keyword evidence="9" id="KW-1185">Reference proteome</keyword>